<dbReference type="Proteomes" id="UP000295215">
    <property type="component" value="Unassembled WGS sequence"/>
</dbReference>
<gene>
    <name evidence="1" type="ORF">C8P70_10565</name>
</gene>
<sequence>MKIFCLKLFVVLFLMFFVSCDYILKEKKDRQNTDMILTDGGKTVIGEEDEFGCAYSAGYRWSVLKNDCIRIFEHGFRLNPITLESGSQEENELEDNDVSCFVIIGKNKKEAEIFLPNQQKSIVLEQKNMQGLYSNEGWELDTRQDLILKQTGQIKFTAAKTIELMLINPDQVMESEEEL</sequence>
<dbReference type="PROSITE" id="PS51257">
    <property type="entry name" value="PROKAR_LIPOPROTEIN"/>
    <property type="match status" value="1"/>
</dbReference>
<dbReference type="AlphaFoldDB" id="A0A4R7F1N9"/>
<evidence type="ECO:0000313" key="1">
    <source>
        <dbReference type="EMBL" id="TDS64216.1"/>
    </source>
</evidence>
<dbReference type="RefSeq" id="WP_133711911.1">
    <property type="nucleotide sequence ID" value="NZ_SOAG01000005.1"/>
</dbReference>
<dbReference type="OrthoDB" id="1099822at2"/>
<name>A0A4R7F1N9_9FLAO</name>
<comment type="caution">
    <text evidence="1">The sequence shown here is derived from an EMBL/GenBank/DDBJ whole genome shotgun (WGS) entry which is preliminary data.</text>
</comment>
<reference evidence="1 2" key="1">
    <citation type="submission" date="2019-03" db="EMBL/GenBank/DDBJ databases">
        <title>Genomic Encyclopedia of Archaeal and Bacterial Type Strains, Phase II (KMG-II): from individual species to whole genera.</title>
        <authorList>
            <person name="Goeker M."/>
        </authorList>
    </citation>
    <scope>NUCLEOTIDE SEQUENCE [LARGE SCALE GENOMIC DNA]</scope>
    <source>
        <strain evidence="1 2">DSM 28213</strain>
    </source>
</reference>
<evidence type="ECO:0008006" key="3">
    <source>
        <dbReference type="Google" id="ProtNLM"/>
    </source>
</evidence>
<accession>A0A4R7F1N9</accession>
<keyword evidence="2" id="KW-1185">Reference proteome</keyword>
<protein>
    <recommendedName>
        <fullName evidence="3">Lipoprotein</fullName>
    </recommendedName>
</protein>
<dbReference type="EMBL" id="SOAG01000005">
    <property type="protein sequence ID" value="TDS64216.1"/>
    <property type="molecule type" value="Genomic_DNA"/>
</dbReference>
<organism evidence="1 2">
    <name type="scientific">Myroides indicus</name>
    <dbReference type="NCBI Taxonomy" id="1323422"/>
    <lineage>
        <taxon>Bacteria</taxon>
        <taxon>Pseudomonadati</taxon>
        <taxon>Bacteroidota</taxon>
        <taxon>Flavobacteriia</taxon>
        <taxon>Flavobacteriales</taxon>
        <taxon>Flavobacteriaceae</taxon>
        <taxon>Myroides</taxon>
    </lineage>
</organism>
<evidence type="ECO:0000313" key="2">
    <source>
        <dbReference type="Proteomes" id="UP000295215"/>
    </source>
</evidence>
<proteinExistence type="predicted"/>